<evidence type="ECO:0000259" key="2">
    <source>
        <dbReference type="Pfam" id="PF12695"/>
    </source>
</evidence>
<evidence type="ECO:0000313" key="3">
    <source>
        <dbReference type="EnsemblMetazoa" id="Aqu2.1.26946_001"/>
    </source>
</evidence>
<dbReference type="InterPro" id="IPR029059">
    <property type="entry name" value="AB_hydrolase_5"/>
</dbReference>
<name>A0A1X7UHK3_AMPQE</name>
<dbReference type="eggNOG" id="ENOG502S1EF">
    <property type="taxonomic scope" value="Eukaryota"/>
</dbReference>
<dbReference type="InterPro" id="IPR029058">
    <property type="entry name" value="AB_hydrolase_fold"/>
</dbReference>
<dbReference type="SUPFAM" id="SSF53474">
    <property type="entry name" value="alpha/beta-Hydrolases"/>
    <property type="match status" value="1"/>
</dbReference>
<dbReference type="AlphaFoldDB" id="A0A1X7UHK3"/>
<dbReference type="EnsemblMetazoa" id="Aqu2.1.26946_001">
    <property type="protein sequence ID" value="Aqu2.1.26946_001"/>
    <property type="gene ID" value="Aqu2.1.26946"/>
</dbReference>
<protein>
    <recommendedName>
        <fullName evidence="2">Alpha/beta hydrolase fold-5 domain-containing protein</fullName>
    </recommendedName>
</protein>
<feature type="signal peptide" evidence="1">
    <location>
        <begin position="1"/>
        <end position="22"/>
    </location>
</feature>
<dbReference type="InParanoid" id="A0A1X7UHK3"/>
<keyword evidence="1" id="KW-0732">Signal</keyword>
<sequence length="521" mass="58139">MTLTMAGLLLILSLTLLQLALAEDVIYQPLKKGQEEVALILMQGAQVKPTQYAPLMKQIQSTSEYSLWIGIPEYPQDLVEPLVIESGIQRIIKGMTSQGMNTSLLFLAGHSLGGAMLQDYVHSNPTGIKGQILMGSYLERKYKNQTYPTPTLTIGGELDGLARVTRVMESYYHYTLYPYQGNKPNLFPVVVVQGMSHMQFASGTPPFLVQERDLKPEISYDEAHSIVANLTASFIKSILLGETTPSQYFQQWANSTGEFLKPLLLAYQMEGFYHFKPPCYDDPPSPACTTGCPWSEIVSQPIMGGLPNKNSVHDKDGFHPASEFYPHDYLPKILNKCPVYSSSCVLNTTSVSQCIYEIIDGKLDTAFFPTSASEIRTKLSSRQNIMESAGMGKVDFNKTDGGSICKTINEYTYSWALANAGSNTLTRYKKLGEPMVFGKDIVENNGLIWIYYPIEYKRKTDENGVTVQEVTSPTMRTPTDFILKITAGFHFCKVLSPARAMEWIYVDGLRLHDSLNNSTKI</sequence>
<accession>A0A1X7UHK3</accession>
<proteinExistence type="predicted"/>
<dbReference type="Pfam" id="PF12695">
    <property type="entry name" value="Abhydrolase_5"/>
    <property type="match status" value="1"/>
</dbReference>
<dbReference type="Gene3D" id="3.40.50.1820">
    <property type="entry name" value="alpha/beta hydrolase"/>
    <property type="match status" value="1"/>
</dbReference>
<feature type="chain" id="PRO_5012372226" description="Alpha/beta hydrolase fold-5 domain-containing protein" evidence="1">
    <location>
        <begin position="23"/>
        <end position="521"/>
    </location>
</feature>
<feature type="domain" description="Alpha/beta hydrolase fold-5" evidence="2">
    <location>
        <begin position="39"/>
        <end position="170"/>
    </location>
</feature>
<evidence type="ECO:0000256" key="1">
    <source>
        <dbReference type="SAM" id="SignalP"/>
    </source>
</evidence>
<dbReference type="GO" id="GO:0016787">
    <property type="term" value="F:hydrolase activity"/>
    <property type="evidence" value="ECO:0007669"/>
    <property type="project" value="InterPro"/>
</dbReference>
<organism evidence="3">
    <name type="scientific">Amphimedon queenslandica</name>
    <name type="common">Sponge</name>
    <dbReference type="NCBI Taxonomy" id="400682"/>
    <lineage>
        <taxon>Eukaryota</taxon>
        <taxon>Metazoa</taxon>
        <taxon>Porifera</taxon>
        <taxon>Demospongiae</taxon>
        <taxon>Heteroscleromorpha</taxon>
        <taxon>Haplosclerida</taxon>
        <taxon>Niphatidae</taxon>
        <taxon>Amphimedon</taxon>
    </lineage>
</organism>
<reference evidence="3" key="1">
    <citation type="submission" date="2017-05" db="UniProtKB">
        <authorList>
            <consortium name="EnsemblMetazoa"/>
        </authorList>
    </citation>
    <scope>IDENTIFICATION</scope>
</reference>